<dbReference type="KEGG" id="abri:DFR85_01555"/>
<dbReference type="AlphaFoldDB" id="A0A2U9IIR4"/>
<evidence type="ECO:0000313" key="2">
    <source>
        <dbReference type="Proteomes" id="UP000248044"/>
    </source>
</evidence>
<dbReference type="EMBL" id="CP029289">
    <property type="protein sequence ID" value="AWR95865.1"/>
    <property type="molecule type" value="Genomic_DNA"/>
</dbReference>
<dbReference type="Proteomes" id="UP000248044">
    <property type="component" value="Chromosome"/>
</dbReference>
<proteinExistence type="predicted"/>
<dbReference type="InterPro" id="IPR036105">
    <property type="entry name" value="DiNase_FeMo-co_biosyn_sf"/>
</dbReference>
<organism evidence="1 2">
    <name type="scientific">Acidianus brierleyi</name>
    <dbReference type="NCBI Taxonomy" id="41673"/>
    <lineage>
        <taxon>Archaea</taxon>
        <taxon>Thermoproteota</taxon>
        <taxon>Thermoprotei</taxon>
        <taxon>Sulfolobales</taxon>
        <taxon>Sulfolobaceae</taxon>
        <taxon>Acidianus</taxon>
    </lineage>
</organism>
<gene>
    <name evidence="1" type="ORF">DFR85_01555</name>
</gene>
<name>A0A2U9IIR4_9CREN</name>
<accession>A0A2U9IIR4</accession>
<reference evidence="1 2" key="1">
    <citation type="submission" date="2018-05" db="EMBL/GenBank/DDBJ databases">
        <title>Complete Genome Sequences of Extremely Thermoacidophilic, Metal-Mobilizing Type-Strain Members of the Archaeal Family Sulfolobaceae: Acidianus brierleyi DSM-1651T, Acidianus sulfidivorans DSM-18786T, Metallosphaera hakonensis DSM-7519T, and Metallosphaera prunae DSM-10039T.</title>
        <authorList>
            <person name="Counts J.A."/>
            <person name="Kelly R.M."/>
        </authorList>
    </citation>
    <scope>NUCLEOTIDE SEQUENCE [LARGE SCALE GENOMIC DNA]</scope>
    <source>
        <strain evidence="1 2">DSM 1651</strain>
    </source>
</reference>
<dbReference type="GeneID" id="36830801"/>
<dbReference type="OrthoDB" id="42183at2157"/>
<keyword evidence="2" id="KW-1185">Reference proteome</keyword>
<dbReference type="RefSeq" id="WP_110271743.1">
    <property type="nucleotide sequence ID" value="NZ_CP029289.2"/>
</dbReference>
<sequence length="123" mass="14368">MIICTTVDKNLRLMEFSRAEYIILYDLDKKEIIEKKPNPAMWAKIKRPAVARECVRAKPDIVLAPHGSTCFPSYRIFKTAHLKVVVDNNGKRLNEIDPWGLNMKEVIYSSFVAIFERFHRLMN</sequence>
<evidence type="ECO:0000313" key="1">
    <source>
        <dbReference type="EMBL" id="AWR95865.1"/>
    </source>
</evidence>
<dbReference type="SUPFAM" id="SSF53146">
    <property type="entry name" value="Nitrogenase accessory factor-like"/>
    <property type="match status" value="1"/>
</dbReference>
<protein>
    <submittedName>
        <fullName evidence="1">Uncharacterized protein</fullName>
    </submittedName>
</protein>